<reference evidence="3 4" key="1">
    <citation type="journal article" date="2019" name="Environ. Microbiol.">
        <title>Species interactions and distinct microbial communities in high Arctic permafrost affected cryosols are associated with the CH4 and CO2 gas fluxes.</title>
        <authorList>
            <person name="Altshuler I."/>
            <person name="Hamel J."/>
            <person name="Turney S."/>
            <person name="Magnuson E."/>
            <person name="Levesque R."/>
            <person name="Greer C."/>
            <person name="Whyte L.G."/>
        </authorList>
    </citation>
    <scope>NUCLEOTIDE SEQUENCE [LARGE SCALE GENOMIC DNA]</scope>
    <source>
        <strain evidence="3 4">S9.3B</strain>
    </source>
</reference>
<evidence type="ECO:0000256" key="1">
    <source>
        <dbReference type="SAM" id="MobiDB-lite"/>
    </source>
</evidence>
<proteinExistence type="predicted"/>
<dbReference type="RefSeq" id="WP_140886197.1">
    <property type="nucleotide sequence ID" value="NZ_RCZP01000035.1"/>
</dbReference>
<dbReference type="PROSITE" id="PS51257">
    <property type="entry name" value="PROKAR_LIPOPROTEIN"/>
    <property type="match status" value="1"/>
</dbReference>
<evidence type="ECO:0000313" key="3">
    <source>
        <dbReference type="EMBL" id="TPG47299.1"/>
    </source>
</evidence>
<dbReference type="Proteomes" id="UP000317078">
    <property type="component" value="Unassembled WGS sequence"/>
</dbReference>
<dbReference type="AlphaFoldDB" id="A0A502FDE1"/>
<gene>
    <name evidence="3" type="ORF">EAH89_23635</name>
</gene>
<accession>A0A502FDE1</accession>
<comment type="caution">
    <text evidence="3">The sequence shown here is derived from an EMBL/GenBank/DDBJ whole genome shotgun (WGS) entry which is preliminary data.</text>
</comment>
<keyword evidence="4" id="KW-1185">Reference proteome</keyword>
<keyword evidence="2" id="KW-0732">Signal</keyword>
<evidence type="ECO:0000313" key="4">
    <source>
        <dbReference type="Proteomes" id="UP000317078"/>
    </source>
</evidence>
<organism evidence="3 4">
    <name type="scientific">Muricoccus nepalensis</name>
    <dbReference type="NCBI Taxonomy" id="1854500"/>
    <lineage>
        <taxon>Bacteria</taxon>
        <taxon>Pseudomonadati</taxon>
        <taxon>Pseudomonadota</taxon>
        <taxon>Alphaproteobacteria</taxon>
        <taxon>Acetobacterales</taxon>
        <taxon>Roseomonadaceae</taxon>
        <taxon>Muricoccus</taxon>
    </lineage>
</organism>
<sequence>MIRLHSMMGVAAVALGLLSACGQTTPPPTPTTEPMRGGALPVGPASAGTGNTAITTEPMRGAPLPTGTARPNAAGSPVGIGTEPMRGGSLPTSTDQRR</sequence>
<name>A0A502FDE1_9PROT</name>
<feature type="chain" id="PRO_5021487848" evidence="2">
    <location>
        <begin position="23"/>
        <end position="98"/>
    </location>
</feature>
<evidence type="ECO:0000256" key="2">
    <source>
        <dbReference type="SAM" id="SignalP"/>
    </source>
</evidence>
<dbReference type="EMBL" id="RCZP01000035">
    <property type="protein sequence ID" value="TPG47299.1"/>
    <property type="molecule type" value="Genomic_DNA"/>
</dbReference>
<protein>
    <submittedName>
        <fullName evidence="3">Uncharacterized protein</fullName>
    </submittedName>
</protein>
<feature type="region of interest" description="Disordered" evidence="1">
    <location>
        <begin position="20"/>
        <end position="98"/>
    </location>
</feature>
<feature type="signal peptide" evidence="2">
    <location>
        <begin position="1"/>
        <end position="22"/>
    </location>
</feature>